<dbReference type="Gene3D" id="3.20.20.80">
    <property type="entry name" value="Glycosidases"/>
    <property type="match status" value="1"/>
</dbReference>
<reference evidence="1" key="1">
    <citation type="submission" date="2024-05" db="EMBL/GenBank/DDBJ databases">
        <title>Planctomycetes of the genus Singulisphaera possess chitinolytic capabilities.</title>
        <authorList>
            <person name="Ivanova A."/>
        </authorList>
    </citation>
    <scope>NUCLEOTIDE SEQUENCE</scope>
    <source>
        <strain evidence="1">Ch08T</strain>
    </source>
</reference>
<protein>
    <recommendedName>
        <fullName evidence="2">Glycoside hydrolase family 42 N-terminal domain-containing protein</fullName>
    </recommendedName>
</protein>
<dbReference type="AlphaFoldDB" id="A0AAU7CNV1"/>
<proteinExistence type="predicted"/>
<sequence>MSMFPMLVAVTLLTLPTPAEDERRDDGPFAQRGYYITFMRMPTYDLADWKRIVDGIHDDGGNTLLLWVAGAFRSEKYPVTWKYNAEHENIRHDFVRELIDHAHTKGIKVQLGFTPFGYDGVNQYPLEHPELKAIGKDGKPVAPFGIGCWGYNLCPSRPESQRFMLEYVREMTARYSNADGLMIESSDYAVCHCKDCGERFFEKEFAFVRQISEEVWARKPEATVMVYPHYFSGAVVPGLGVNAARLPFDSRWTLIFTPHSAHPEPSLIRRAKGRLWWDDSPARRGPEEIRANAQRARREEMTGYVPSLEAFTFVATVAEEGQSWLKGRRQVPLGFGWLDPGDPPYDELLMRVNRIAYREFSRNPDLEIERYREILGREVFGGTSTPQAVDDLLELQSVFAAERTWCQPSPLTCPERVRAMKADGTMTPAKRREYRAALDRIHAVEARYQEPKSDGERELRRIARWVLDRWGDEDRKLLEADR</sequence>
<dbReference type="SUPFAM" id="SSF51445">
    <property type="entry name" value="(Trans)glycosidases"/>
    <property type="match status" value="1"/>
</dbReference>
<accession>A0AAU7CNV1</accession>
<gene>
    <name evidence="1" type="ORF">V5E97_11700</name>
</gene>
<name>A0AAU7CNV1_9BACT</name>
<organism evidence="1">
    <name type="scientific">Singulisphaera sp. Ch08</name>
    <dbReference type="NCBI Taxonomy" id="3120278"/>
    <lineage>
        <taxon>Bacteria</taxon>
        <taxon>Pseudomonadati</taxon>
        <taxon>Planctomycetota</taxon>
        <taxon>Planctomycetia</taxon>
        <taxon>Isosphaerales</taxon>
        <taxon>Isosphaeraceae</taxon>
        <taxon>Singulisphaera</taxon>
    </lineage>
</organism>
<evidence type="ECO:0008006" key="2">
    <source>
        <dbReference type="Google" id="ProtNLM"/>
    </source>
</evidence>
<dbReference type="RefSeq" id="WP_406699518.1">
    <property type="nucleotide sequence ID" value="NZ_CP155447.1"/>
</dbReference>
<evidence type="ECO:0000313" key="1">
    <source>
        <dbReference type="EMBL" id="XBH06669.1"/>
    </source>
</evidence>
<dbReference type="EMBL" id="CP155447">
    <property type="protein sequence ID" value="XBH06669.1"/>
    <property type="molecule type" value="Genomic_DNA"/>
</dbReference>
<dbReference type="InterPro" id="IPR017853">
    <property type="entry name" value="GH"/>
</dbReference>